<keyword evidence="2" id="KW-0812">Transmembrane</keyword>
<gene>
    <name evidence="3" type="ORF">SAMN05421847_1431</name>
</gene>
<feature type="region of interest" description="Disordered" evidence="1">
    <location>
        <begin position="144"/>
        <end position="163"/>
    </location>
</feature>
<keyword evidence="4" id="KW-1185">Reference proteome</keyword>
<evidence type="ECO:0000313" key="3">
    <source>
        <dbReference type="EMBL" id="SEG06457.1"/>
    </source>
</evidence>
<evidence type="ECO:0000256" key="1">
    <source>
        <dbReference type="SAM" id="MobiDB-lite"/>
    </source>
</evidence>
<name>A0A1H5X509_9FLAO</name>
<keyword evidence="2" id="KW-0472">Membrane</keyword>
<dbReference type="EMBL" id="FNUS01000002">
    <property type="protein sequence ID" value="SEG06457.1"/>
    <property type="molecule type" value="Genomic_DNA"/>
</dbReference>
<dbReference type="OrthoDB" id="852536at2"/>
<sequence>MKTWIPIFNPVLHYYSLEKLLFMTKFLIILIALYILYYIGNIVYDLFIKKESTLVTEESDVFSLAEFEEQNRDDVTTVGIEDVENLNTPKSFNKREFPVSNDLSEDREDIEVWRQRFESEQNIDSFESGILSNKEEEIASVKIIEENSNDQGNTEDEDADDHNESIDKSLEAANIQVPRKVDNAQFREMFNQAETIVQTIEHEDGRKVFQNRAVQK</sequence>
<feature type="transmembrane region" description="Helical" evidence="2">
    <location>
        <begin position="20"/>
        <end position="40"/>
    </location>
</feature>
<reference evidence="4" key="1">
    <citation type="submission" date="2016-10" db="EMBL/GenBank/DDBJ databases">
        <authorList>
            <person name="Varghese N."/>
            <person name="Submissions S."/>
        </authorList>
    </citation>
    <scope>NUCLEOTIDE SEQUENCE [LARGE SCALE GENOMIC DNA]</scope>
    <source>
        <strain evidence="4">DSM 21580</strain>
    </source>
</reference>
<dbReference type="AlphaFoldDB" id="A0A1H5X509"/>
<evidence type="ECO:0000256" key="2">
    <source>
        <dbReference type="SAM" id="Phobius"/>
    </source>
</evidence>
<accession>A0A1H5X509</accession>
<protein>
    <submittedName>
        <fullName evidence="3">Uncharacterized protein</fullName>
    </submittedName>
</protein>
<proteinExistence type="predicted"/>
<organism evidence="3 4">
    <name type="scientific">Halpernia humi</name>
    <dbReference type="NCBI Taxonomy" id="493375"/>
    <lineage>
        <taxon>Bacteria</taxon>
        <taxon>Pseudomonadati</taxon>
        <taxon>Bacteroidota</taxon>
        <taxon>Flavobacteriia</taxon>
        <taxon>Flavobacteriales</taxon>
        <taxon>Weeksellaceae</taxon>
        <taxon>Chryseobacterium group</taxon>
        <taxon>Halpernia</taxon>
    </lineage>
</organism>
<evidence type="ECO:0000313" key="4">
    <source>
        <dbReference type="Proteomes" id="UP000236738"/>
    </source>
</evidence>
<keyword evidence="2" id="KW-1133">Transmembrane helix</keyword>
<dbReference type="RefSeq" id="WP_146063274.1">
    <property type="nucleotide sequence ID" value="NZ_FNUS01000002.1"/>
</dbReference>
<dbReference type="Proteomes" id="UP000236738">
    <property type="component" value="Unassembled WGS sequence"/>
</dbReference>